<dbReference type="AlphaFoldDB" id="A0A1G9FZ94"/>
<keyword evidence="2" id="KW-1185">Reference proteome</keyword>
<name>A0A1G9FZ94_9RHOB</name>
<dbReference type="PROSITE" id="PS51257">
    <property type="entry name" value="PROKAR_LIPOPROTEIN"/>
    <property type="match status" value="1"/>
</dbReference>
<organism evidence="1 2">
    <name type="scientific">Meinhardsimonia xiamenensis</name>
    <dbReference type="NCBI Taxonomy" id="990712"/>
    <lineage>
        <taxon>Bacteria</taxon>
        <taxon>Pseudomonadati</taxon>
        <taxon>Pseudomonadota</taxon>
        <taxon>Alphaproteobacteria</taxon>
        <taxon>Rhodobacterales</taxon>
        <taxon>Paracoccaceae</taxon>
        <taxon>Meinhardsimonia</taxon>
    </lineage>
</organism>
<sequence>MGRRRAITLGVALFAGLALSLGGCVQGLGRLNPLNWFGQAEEVTVDAVEAETVRDPRPLVERVVALEIARRPGGAIVTARGLPPTQGWWAAELVPLGDELPVAGTLAYEFRIAPPPVAKRVGPPRSREVVVARFVSDEKLEGVRAIQVRGRTNALVARR</sequence>
<accession>A0A1G9FZ94</accession>
<reference evidence="2" key="1">
    <citation type="submission" date="2016-10" db="EMBL/GenBank/DDBJ databases">
        <authorList>
            <person name="Varghese N."/>
            <person name="Submissions S."/>
        </authorList>
    </citation>
    <scope>NUCLEOTIDE SEQUENCE [LARGE SCALE GENOMIC DNA]</scope>
    <source>
        <strain evidence="2">CGMCC 1.10789</strain>
    </source>
</reference>
<dbReference type="STRING" id="990712.SAMN05216257_10624"/>
<dbReference type="EMBL" id="FNFV01000006">
    <property type="protein sequence ID" value="SDK93473.1"/>
    <property type="molecule type" value="Genomic_DNA"/>
</dbReference>
<evidence type="ECO:0000313" key="1">
    <source>
        <dbReference type="EMBL" id="SDK93473.1"/>
    </source>
</evidence>
<proteinExistence type="predicted"/>
<evidence type="ECO:0000313" key="2">
    <source>
        <dbReference type="Proteomes" id="UP000199328"/>
    </source>
</evidence>
<dbReference type="RefSeq" id="WP_245657101.1">
    <property type="nucleotide sequence ID" value="NZ_FNFV01000006.1"/>
</dbReference>
<protein>
    <recommendedName>
        <fullName evidence="3">Lipoprotein</fullName>
    </recommendedName>
</protein>
<gene>
    <name evidence="1" type="ORF">SAMN05216257_10624</name>
</gene>
<evidence type="ECO:0008006" key="3">
    <source>
        <dbReference type="Google" id="ProtNLM"/>
    </source>
</evidence>
<dbReference type="Proteomes" id="UP000199328">
    <property type="component" value="Unassembled WGS sequence"/>
</dbReference>